<dbReference type="GO" id="GO:0016567">
    <property type="term" value="P:protein ubiquitination"/>
    <property type="evidence" value="ECO:0007669"/>
    <property type="project" value="InterPro"/>
</dbReference>
<dbReference type="InterPro" id="IPR002867">
    <property type="entry name" value="IBR_dom"/>
</dbReference>
<dbReference type="PANTHER" id="PTHR11685">
    <property type="entry name" value="RBR FAMILY RING FINGER AND IBR DOMAIN-CONTAINING"/>
    <property type="match status" value="1"/>
</dbReference>
<evidence type="ECO:0000256" key="2">
    <source>
        <dbReference type="ARBA" id="ARBA00022771"/>
    </source>
</evidence>
<dbReference type="InterPro" id="IPR031127">
    <property type="entry name" value="E3_UB_ligase_RBR"/>
</dbReference>
<dbReference type="SUPFAM" id="SSF57850">
    <property type="entry name" value="RING/U-box"/>
    <property type="match status" value="1"/>
</dbReference>
<evidence type="ECO:0000313" key="8">
    <source>
        <dbReference type="Proteomes" id="UP000779574"/>
    </source>
</evidence>
<dbReference type="Pfam" id="PF01485">
    <property type="entry name" value="IBR"/>
    <property type="match status" value="1"/>
</dbReference>
<dbReference type="PROSITE" id="PS50089">
    <property type="entry name" value="ZF_RING_2"/>
    <property type="match status" value="1"/>
</dbReference>
<dbReference type="Proteomes" id="UP000779574">
    <property type="component" value="Unassembled WGS sequence"/>
</dbReference>
<evidence type="ECO:0000313" key="7">
    <source>
        <dbReference type="EMBL" id="KAG9699687.1"/>
    </source>
</evidence>
<comment type="caution">
    <text evidence="7">The sequence shown here is derived from an EMBL/GenBank/DDBJ whole genome shotgun (WGS) entry which is preliminary data.</text>
</comment>
<protein>
    <recommendedName>
        <fullName evidence="6">RING-type domain-containing protein</fullName>
    </recommendedName>
</protein>
<dbReference type="GO" id="GO:0004842">
    <property type="term" value="F:ubiquitin-protein transferase activity"/>
    <property type="evidence" value="ECO:0007669"/>
    <property type="project" value="InterPro"/>
</dbReference>
<dbReference type="PROSITE" id="PS00518">
    <property type="entry name" value="ZF_RING_1"/>
    <property type="match status" value="1"/>
</dbReference>
<keyword evidence="3" id="KW-0833">Ubl conjugation pathway</keyword>
<dbReference type="GO" id="GO:0008270">
    <property type="term" value="F:zinc ion binding"/>
    <property type="evidence" value="ECO:0007669"/>
    <property type="project" value="UniProtKB-KW"/>
</dbReference>
<accession>A0A9P8JE91</accession>
<name>A0A9P8JE91_AURME</name>
<reference evidence="7" key="1">
    <citation type="journal article" date="2021" name="J Fungi (Basel)">
        <title>Virulence traits and population genomics of the black yeast Aureobasidium melanogenum.</title>
        <authorList>
            <person name="Cernosa A."/>
            <person name="Sun X."/>
            <person name="Gostincar C."/>
            <person name="Fang C."/>
            <person name="Gunde-Cimerman N."/>
            <person name="Song Z."/>
        </authorList>
    </citation>
    <scope>NUCLEOTIDE SEQUENCE</scope>
    <source>
        <strain evidence="7">EXF-9911</strain>
    </source>
</reference>
<evidence type="ECO:0000256" key="3">
    <source>
        <dbReference type="ARBA" id="ARBA00022786"/>
    </source>
</evidence>
<proteinExistence type="predicted"/>
<evidence type="ECO:0000256" key="4">
    <source>
        <dbReference type="ARBA" id="ARBA00022833"/>
    </source>
</evidence>
<dbReference type="InterPro" id="IPR001841">
    <property type="entry name" value="Znf_RING"/>
</dbReference>
<evidence type="ECO:0000259" key="6">
    <source>
        <dbReference type="PROSITE" id="PS50089"/>
    </source>
</evidence>
<organism evidence="7 8">
    <name type="scientific">Aureobasidium melanogenum</name>
    <name type="common">Aureobasidium pullulans var. melanogenum</name>
    <dbReference type="NCBI Taxonomy" id="46634"/>
    <lineage>
        <taxon>Eukaryota</taxon>
        <taxon>Fungi</taxon>
        <taxon>Dikarya</taxon>
        <taxon>Ascomycota</taxon>
        <taxon>Pezizomycotina</taxon>
        <taxon>Dothideomycetes</taxon>
        <taxon>Dothideomycetidae</taxon>
        <taxon>Dothideales</taxon>
        <taxon>Saccotheciaceae</taxon>
        <taxon>Aureobasidium</taxon>
    </lineage>
</organism>
<gene>
    <name evidence="7" type="ORF">KCU76_g1293</name>
</gene>
<dbReference type="InterPro" id="IPR017907">
    <property type="entry name" value="Znf_RING_CS"/>
</dbReference>
<feature type="non-terminal residue" evidence="7">
    <location>
        <position position="1"/>
    </location>
</feature>
<evidence type="ECO:0000256" key="5">
    <source>
        <dbReference type="PROSITE-ProRule" id="PRU00175"/>
    </source>
</evidence>
<dbReference type="InterPro" id="IPR013083">
    <property type="entry name" value="Znf_RING/FYVE/PHD"/>
</dbReference>
<keyword evidence="2 5" id="KW-0863">Zinc-finger</keyword>
<keyword evidence="4" id="KW-0862">Zinc</keyword>
<dbReference type="OrthoDB" id="9977870at2759"/>
<feature type="domain" description="RING-type" evidence="6">
    <location>
        <begin position="124"/>
        <end position="168"/>
    </location>
</feature>
<keyword evidence="1" id="KW-0479">Metal-binding</keyword>
<dbReference type="EMBL" id="JAHFXF010000028">
    <property type="protein sequence ID" value="KAG9699687.1"/>
    <property type="molecule type" value="Genomic_DNA"/>
</dbReference>
<dbReference type="AlphaFoldDB" id="A0A9P8JE91"/>
<sequence>MAHPHGDMDPNTAAFILQLQRDELQAALSEGTAYDKVALQLQLEELNLVETAHIDTTEQQTPLDRSPLKPADSGIASLFSGMFAAGQSIYQALARQAPQNGAMPIDDLDNDQDDDNQPKSPFTCVACTDTFPWSNILETPCGHHYCIECLSELFELSMQDETLYPPRCCQQTIPLEEAKLVLDPKPIRNFEHKSIELDTKDRTYCFDPRCSTFIPAEHITDDVATCPGCGERSCAICKVAAHRGDCPRDENLQQLLQAAENQGWQRCYQCRRVVDLRSGCNHITVEHALEVRAAANLPARPAAPAVVEPARMARPVFDLPMQFPPAENAPVARPAVQLDPVIPVPVVRNAYIPPGTRRAAVPGPLLMPVRTARPAAQDAAAIHQQRLVAQIREDLRRNHECDHERWTCHRGRHRCEECNHMLPHYIFECRQCHIRACQRCCRNRF</sequence>
<dbReference type="SMART" id="SM00647">
    <property type="entry name" value="IBR"/>
    <property type="match status" value="1"/>
</dbReference>
<dbReference type="CDD" id="cd20335">
    <property type="entry name" value="BRcat_RBR"/>
    <property type="match status" value="1"/>
</dbReference>
<dbReference type="Gene3D" id="3.30.40.10">
    <property type="entry name" value="Zinc/RING finger domain, C3HC4 (zinc finger)"/>
    <property type="match status" value="1"/>
</dbReference>
<reference evidence="7" key="2">
    <citation type="submission" date="2021-08" db="EMBL/GenBank/DDBJ databases">
        <authorList>
            <person name="Gostincar C."/>
            <person name="Sun X."/>
            <person name="Song Z."/>
            <person name="Gunde-Cimerman N."/>
        </authorList>
    </citation>
    <scope>NUCLEOTIDE SEQUENCE</scope>
    <source>
        <strain evidence="7">EXF-9911</strain>
    </source>
</reference>
<evidence type="ECO:0000256" key="1">
    <source>
        <dbReference type="ARBA" id="ARBA00022723"/>
    </source>
</evidence>